<keyword evidence="5 7" id="KW-1133">Transmembrane helix</keyword>
<feature type="transmembrane region" description="Helical" evidence="7">
    <location>
        <begin position="296"/>
        <end position="316"/>
    </location>
</feature>
<dbReference type="PANTHER" id="PTHR43731">
    <property type="entry name" value="RHOMBOID PROTEASE"/>
    <property type="match status" value="1"/>
</dbReference>
<keyword evidence="9" id="KW-0645">Protease</keyword>
<feature type="transmembrane region" description="Helical" evidence="7">
    <location>
        <begin position="185"/>
        <end position="205"/>
    </location>
</feature>
<feature type="domain" description="Peptidase S54 rhomboid" evidence="8">
    <location>
        <begin position="176"/>
        <end position="308"/>
    </location>
</feature>
<dbReference type="GO" id="GO:0004252">
    <property type="term" value="F:serine-type endopeptidase activity"/>
    <property type="evidence" value="ECO:0007669"/>
    <property type="project" value="InterPro"/>
</dbReference>
<sequence length="320" mass="35660">MINKVIRETMDLLIDEKGFFLEEFHSIEEDLNFYLYTPIKNGFLAVIFSTLGKEDENLLAFMNHARMNSIPAYVVNIVFTGGHPAPLKEKLPNYSEVYVDEEGKFFGHDDVTRSVLSRKAVVNQKMTLRSMAVTFTLMVLNILIYTFTAIKSGGLDIDIFVLIRYGAKVNELIQAGQYYRLFTSAFLHADFMHVLFNMYALFALGRIVEEFMGKWKMLGIYSFSAVTGGLLSYLYTPNVAVGASGAIFGLLGAILVITLFGRKKSMKSMFSRILIVLAINLFSGFTSSNIDNFGHIGGLLGGIAVTLGILLFTSGFREKG</sequence>
<dbReference type="InterPro" id="IPR022764">
    <property type="entry name" value="Peptidase_S54_rhomboid_dom"/>
</dbReference>
<keyword evidence="4" id="KW-0378">Hydrolase</keyword>
<feature type="transmembrane region" description="Helical" evidence="7">
    <location>
        <begin position="217"/>
        <end position="235"/>
    </location>
</feature>
<evidence type="ECO:0000256" key="7">
    <source>
        <dbReference type="SAM" id="Phobius"/>
    </source>
</evidence>
<dbReference type="Proteomes" id="UP000664218">
    <property type="component" value="Unassembled WGS sequence"/>
</dbReference>
<proteinExistence type="inferred from homology"/>
<dbReference type="PANTHER" id="PTHR43731:SF14">
    <property type="entry name" value="PRESENILIN-ASSOCIATED RHOMBOID-LIKE PROTEIN, MITOCHONDRIAL"/>
    <property type="match status" value="1"/>
</dbReference>
<dbReference type="GO" id="GO:0006508">
    <property type="term" value="P:proteolysis"/>
    <property type="evidence" value="ECO:0007669"/>
    <property type="project" value="UniProtKB-KW"/>
</dbReference>
<protein>
    <submittedName>
        <fullName evidence="9">Rhomboid family intramembrane serine protease</fullName>
    </submittedName>
</protein>
<accession>A0A939HAW8</accession>
<evidence type="ECO:0000313" key="9">
    <source>
        <dbReference type="EMBL" id="MBO1264245.1"/>
    </source>
</evidence>
<dbReference type="RefSeq" id="WP_207598758.1">
    <property type="nucleotide sequence ID" value="NZ_JAFNJU010000002.1"/>
</dbReference>
<evidence type="ECO:0000256" key="5">
    <source>
        <dbReference type="ARBA" id="ARBA00022989"/>
    </source>
</evidence>
<dbReference type="InterPro" id="IPR035952">
    <property type="entry name" value="Rhomboid-like_sf"/>
</dbReference>
<comment type="caution">
    <text evidence="9">The sequence shown here is derived from an EMBL/GenBank/DDBJ whole genome shotgun (WGS) entry which is preliminary data.</text>
</comment>
<evidence type="ECO:0000256" key="6">
    <source>
        <dbReference type="ARBA" id="ARBA00023136"/>
    </source>
</evidence>
<organism evidence="9 10">
    <name type="scientific">Proteiniclasticum aestuarii</name>
    <dbReference type="NCBI Taxonomy" id="2817862"/>
    <lineage>
        <taxon>Bacteria</taxon>
        <taxon>Bacillati</taxon>
        <taxon>Bacillota</taxon>
        <taxon>Clostridia</taxon>
        <taxon>Eubacteriales</taxon>
        <taxon>Clostridiaceae</taxon>
        <taxon>Proteiniclasticum</taxon>
    </lineage>
</organism>
<dbReference type="Gene3D" id="1.20.1540.10">
    <property type="entry name" value="Rhomboid-like"/>
    <property type="match status" value="1"/>
</dbReference>
<keyword evidence="6 7" id="KW-0472">Membrane</keyword>
<dbReference type="AlphaFoldDB" id="A0A939HAW8"/>
<feature type="transmembrane region" description="Helical" evidence="7">
    <location>
        <begin position="128"/>
        <end position="150"/>
    </location>
</feature>
<evidence type="ECO:0000256" key="3">
    <source>
        <dbReference type="ARBA" id="ARBA00022692"/>
    </source>
</evidence>
<evidence type="ECO:0000313" key="10">
    <source>
        <dbReference type="Proteomes" id="UP000664218"/>
    </source>
</evidence>
<name>A0A939HAW8_9CLOT</name>
<evidence type="ECO:0000256" key="2">
    <source>
        <dbReference type="ARBA" id="ARBA00009045"/>
    </source>
</evidence>
<evidence type="ECO:0000256" key="4">
    <source>
        <dbReference type="ARBA" id="ARBA00022801"/>
    </source>
</evidence>
<evidence type="ECO:0000259" key="8">
    <source>
        <dbReference type="Pfam" id="PF01694"/>
    </source>
</evidence>
<dbReference type="InterPro" id="IPR050925">
    <property type="entry name" value="Rhomboid_protease_S54"/>
</dbReference>
<dbReference type="GO" id="GO:0016020">
    <property type="term" value="C:membrane"/>
    <property type="evidence" value="ECO:0007669"/>
    <property type="project" value="UniProtKB-SubCell"/>
</dbReference>
<dbReference type="EMBL" id="JAFNJU010000002">
    <property type="protein sequence ID" value="MBO1264245.1"/>
    <property type="molecule type" value="Genomic_DNA"/>
</dbReference>
<comment type="subcellular location">
    <subcellularLocation>
        <location evidence="1">Membrane</location>
        <topology evidence="1">Multi-pass membrane protein</topology>
    </subcellularLocation>
</comment>
<feature type="transmembrane region" description="Helical" evidence="7">
    <location>
        <begin position="273"/>
        <end position="290"/>
    </location>
</feature>
<keyword evidence="3 7" id="KW-0812">Transmembrane</keyword>
<gene>
    <name evidence="9" type="ORF">J3A84_04195</name>
</gene>
<reference evidence="9" key="1">
    <citation type="submission" date="2021-03" db="EMBL/GenBank/DDBJ databases">
        <title>Proteiniclasticum marinus sp. nov., isolated from tidal flat sediment.</title>
        <authorList>
            <person name="Namirimu T."/>
            <person name="Yang J.-A."/>
            <person name="Yang S.-H."/>
            <person name="Kim Y.-J."/>
            <person name="Kwon K.K."/>
        </authorList>
    </citation>
    <scope>NUCLEOTIDE SEQUENCE</scope>
    <source>
        <strain evidence="9">SCR006</strain>
    </source>
</reference>
<comment type="similarity">
    <text evidence="2">Belongs to the peptidase S54 family.</text>
</comment>
<keyword evidence="10" id="KW-1185">Reference proteome</keyword>
<dbReference type="Pfam" id="PF01694">
    <property type="entry name" value="Rhomboid"/>
    <property type="match status" value="1"/>
</dbReference>
<evidence type="ECO:0000256" key="1">
    <source>
        <dbReference type="ARBA" id="ARBA00004141"/>
    </source>
</evidence>
<dbReference type="SUPFAM" id="SSF144091">
    <property type="entry name" value="Rhomboid-like"/>
    <property type="match status" value="1"/>
</dbReference>
<feature type="transmembrane region" description="Helical" evidence="7">
    <location>
        <begin position="241"/>
        <end position="261"/>
    </location>
</feature>